<keyword evidence="2 5" id="KW-0500">Molybdenum</keyword>
<dbReference type="GO" id="GO:0046872">
    <property type="term" value="F:metal ion binding"/>
    <property type="evidence" value="ECO:0007669"/>
    <property type="project" value="UniProtKB-KW"/>
</dbReference>
<accession>A0AA35G5S5</accession>
<dbReference type="InterPro" id="IPR005950">
    <property type="entry name" value="ModA"/>
</dbReference>
<protein>
    <submittedName>
        <fullName evidence="7">Molybdate ABC transporter substrate-binding protein</fullName>
    </submittedName>
</protein>
<evidence type="ECO:0000256" key="3">
    <source>
        <dbReference type="ARBA" id="ARBA00022723"/>
    </source>
</evidence>
<sequence length="265" mass="28096">MQSRHRFAVALVFMALLVQAGCLRAAGDRREPAGRPLTVAAAANLQQAFTEIAAGFEASTGEKVVLTFGASGQLARQIENGAPVDVFASADVGYVDALLARGLMIPDTRVLYARGRIVLVANRAAAVEVRDLAALADPRIRKVAIANPAHAPYGAAAREALTRAGIWEKVEPKLVFGENIRQTLQFVQTGNAEAGIVSRSEAGVPEVVASPIDDRLYSPLNQAAAVVKGTPREGAARRFLQFVVGPEGQAVLEKYGYARPEEGAR</sequence>
<dbReference type="Gene3D" id="3.40.190.10">
    <property type="entry name" value="Periplasmic binding protein-like II"/>
    <property type="match status" value="2"/>
</dbReference>
<comment type="similarity">
    <text evidence="1">Belongs to the bacterial solute-binding protein ModA family.</text>
</comment>
<keyword evidence="3 5" id="KW-0479">Metal-binding</keyword>
<dbReference type="CDD" id="cd13539">
    <property type="entry name" value="PBP2_AvModA"/>
    <property type="match status" value="1"/>
</dbReference>
<dbReference type="Proteomes" id="UP001163687">
    <property type="component" value="Chromosome"/>
</dbReference>
<proteinExistence type="inferred from homology"/>
<feature type="chain" id="PRO_5041438315" evidence="6">
    <location>
        <begin position="21"/>
        <end position="265"/>
    </location>
</feature>
<evidence type="ECO:0000313" key="7">
    <source>
        <dbReference type="EMBL" id="BDG60031.1"/>
    </source>
</evidence>
<dbReference type="NCBIfam" id="TIGR01256">
    <property type="entry name" value="modA"/>
    <property type="match status" value="1"/>
</dbReference>
<dbReference type="Pfam" id="PF13531">
    <property type="entry name" value="SBP_bac_11"/>
    <property type="match status" value="1"/>
</dbReference>
<organism evidence="7 8">
    <name type="scientific">Caldinitratiruptor microaerophilus</name>
    <dbReference type="NCBI Taxonomy" id="671077"/>
    <lineage>
        <taxon>Bacteria</taxon>
        <taxon>Bacillati</taxon>
        <taxon>Bacillota</taxon>
        <taxon>Clostridia</taxon>
        <taxon>Eubacteriales</taxon>
        <taxon>Symbiobacteriaceae</taxon>
        <taxon>Caldinitratiruptor</taxon>
    </lineage>
</organism>
<dbReference type="GO" id="GO:1901359">
    <property type="term" value="F:tungstate binding"/>
    <property type="evidence" value="ECO:0007669"/>
    <property type="project" value="UniProtKB-ARBA"/>
</dbReference>
<dbReference type="InterPro" id="IPR050682">
    <property type="entry name" value="ModA/WtpA"/>
</dbReference>
<dbReference type="GO" id="GO:0030973">
    <property type="term" value="F:molybdate ion binding"/>
    <property type="evidence" value="ECO:0007669"/>
    <property type="project" value="InterPro"/>
</dbReference>
<dbReference type="RefSeq" id="WP_264844100.1">
    <property type="nucleotide sequence ID" value="NZ_AP025628.1"/>
</dbReference>
<gene>
    <name evidence="7" type="ORF">caldi_11210</name>
</gene>
<evidence type="ECO:0000256" key="6">
    <source>
        <dbReference type="SAM" id="SignalP"/>
    </source>
</evidence>
<evidence type="ECO:0000256" key="2">
    <source>
        <dbReference type="ARBA" id="ARBA00022505"/>
    </source>
</evidence>
<evidence type="ECO:0000256" key="1">
    <source>
        <dbReference type="ARBA" id="ARBA00009175"/>
    </source>
</evidence>
<dbReference type="PIRSF" id="PIRSF004846">
    <property type="entry name" value="ModA"/>
    <property type="match status" value="1"/>
</dbReference>
<evidence type="ECO:0000256" key="4">
    <source>
        <dbReference type="ARBA" id="ARBA00022729"/>
    </source>
</evidence>
<dbReference type="KEGG" id="cmic:caldi_11210"/>
<dbReference type="GO" id="GO:0015689">
    <property type="term" value="P:molybdate ion transport"/>
    <property type="evidence" value="ECO:0007669"/>
    <property type="project" value="InterPro"/>
</dbReference>
<evidence type="ECO:0000313" key="8">
    <source>
        <dbReference type="Proteomes" id="UP001163687"/>
    </source>
</evidence>
<dbReference type="EMBL" id="AP025628">
    <property type="protein sequence ID" value="BDG60031.1"/>
    <property type="molecule type" value="Genomic_DNA"/>
</dbReference>
<feature type="binding site" evidence="5">
    <location>
        <position position="180"/>
    </location>
    <ligand>
        <name>molybdate</name>
        <dbReference type="ChEBI" id="CHEBI:36264"/>
    </ligand>
</feature>
<keyword evidence="8" id="KW-1185">Reference proteome</keyword>
<evidence type="ECO:0000256" key="5">
    <source>
        <dbReference type="PIRSR" id="PIRSR004846-1"/>
    </source>
</evidence>
<dbReference type="AlphaFoldDB" id="A0AA35G5S5"/>
<dbReference type="PANTHER" id="PTHR30632">
    <property type="entry name" value="MOLYBDATE-BINDING PERIPLASMIC PROTEIN"/>
    <property type="match status" value="1"/>
</dbReference>
<name>A0AA35G5S5_9FIRM</name>
<dbReference type="InterPro" id="IPR044084">
    <property type="entry name" value="AvModA-like_subst-bd"/>
</dbReference>
<dbReference type="FunFam" id="3.40.190.10:FF:000035">
    <property type="entry name" value="Molybdate ABC transporter substrate-binding protein"/>
    <property type="match status" value="1"/>
</dbReference>
<reference evidence="7" key="1">
    <citation type="submission" date="2022-03" db="EMBL/GenBank/DDBJ databases">
        <title>Complete genome sequence of Caldinitratiruptor microaerophilus.</title>
        <authorList>
            <person name="Mukaiyama R."/>
            <person name="Nishiyama T."/>
            <person name="Ueda K."/>
        </authorList>
    </citation>
    <scope>NUCLEOTIDE SEQUENCE</scope>
    <source>
        <strain evidence="7">JCM 16183</strain>
    </source>
</reference>
<keyword evidence="4 6" id="KW-0732">Signal</keyword>
<dbReference type="SUPFAM" id="SSF53850">
    <property type="entry name" value="Periplasmic binding protein-like II"/>
    <property type="match status" value="1"/>
</dbReference>
<feature type="signal peptide" evidence="6">
    <location>
        <begin position="1"/>
        <end position="20"/>
    </location>
</feature>
<dbReference type="PANTHER" id="PTHR30632:SF14">
    <property type="entry name" value="TUNGSTATE_MOLYBDATE_CHROMATE-BINDING PROTEIN MODA"/>
    <property type="match status" value="1"/>
</dbReference>
<feature type="binding site" evidence="5">
    <location>
        <position position="71"/>
    </location>
    <ligand>
        <name>molybdate</name>
        <dbReference type="ChEBI" id="CHEBI:36264"/>
    </ligand>
</feature>